<proteinExistence type="predicted"/>
<evidence type="ECO:0000256" key="5">
    <source>
        <dbReference type="ARBA" id="ARBA00023163"/>
    </source>
</evidence>
<gene>
    <name evidence="9" type="ORF">LY90DRAFT_442468</name>
</gene>
<evidence type="ECO:0000256" key="7">
    <source>
        <dbReference type="PROSITE-ProRule" id="PRU00221"/>
    </source>
</evidence>
<feature type="repeat" description="WD" evidence="7">
    <location>
        <begin position="178"/>
        <end position="211"/>
    </location>
</feature>
<dbReference type="PANTHER" id="PTHR22846">
    <property type="entry name" value="WD40 REPEAT PROTEIN"/>
    <property type="match status" value="1"/>
</dbReference>
<dbReference type="GO" id="GO:0006357">
    <property type="term" value="P:regulation of transcription by RNA polymerase II"/>
    <property type="evidence" value="ECO:0007669"/>
    <property type="project" value="TreeGrafter"/>
</dbReference>
<evidence type="ECO:0000313" key="9">
    <source>
        <dbReference type="EMBL" id="ORY01368.1"/>
    </source>
</evidence>
<feature type="compositionally biased region" description="Basic residues" evidence="8">
    <location>
        <begin position="119"/>
        <end position="128"/>
    </location>
</feature>
<evidence type="ECO:0000256" key="2">
    <source>
        <dbReference type="ARBA" id="ARBA00022574"/>
    </source>
</evidence>
<dbReference type="InterPro" id="IPR019775">
    <property type="entry name" value="WD40_repeat_CS"/>
</dbReference>
<accession>A0A1Y1YTK4</accession>
<dbReference type="STRING" id="1754190.A0A1Y1YTK4"/>
<feature type="repeat" description="WD" evidence="7">
    <location>
        <begin position="272"/>
        <end position="313"/>
    </location>
</feature>
<dbReference type="SMART" id="SM00320">
    <property type="entry name" value="WD40"/>
    <property type="match status" value="7"/>
</dbReference>
<dbReference type="Gene3D" id="1.20.960.30">
    <property type="match status" value="1"/>
</dbReference>
<dbReference type="SUPFAM" id="SSF50978">
    <property type="entry name" value="WD40 repeat-like"/>
    <property type="match status" value="1"/>
</dbReference>
<dbReference type="PRINTS" id="PR00320">
    <property type="entry name" value="GPROTEINBRPT"/>
</dbReference>
<dbReference type="Proteomes" id="UP000193920">
    <property type="component" value="Unassembled WGS sequence"/>
</dbReference>
<evidence type="ECO:0000256" key="1">
    <source>
        <dbReference type="ARBA" id="ARBA00004123"/>
    </source>
</evidence>
<keyword evidence="3" id="KW-0677">Repeat</keyword>
<dbReference type="SMART" id="SM00667">
    <property type="entry name" value="LisH"/>
    <property type="match status" value="1"/>
</dbReference>
<evidence type="ECO:0000256" key="6">
    <source>
        <dbReference type="ARBA" id="ARBA00023242"/>
    </source>
</evidence>
<evidence type="ECO:0000256" key="4">
    <source>
        <dbReference type="ARBA" id="ARBA00023015"/>
    </source>
</evidence>
<feature type="region of interest" description="Disordered" evidence="8">
    <location>
        <begin position="96"/>
        <end position="154"/>
    </location>
</feature>
<keyword evidence="4" id="KW-0805">Transcription regulation</keyword>
<dbReference type="Gene3D" id="2.130.10.10">
    <property type="entry name" value="YVTN repeat-like/Quinoprotein amine dehydrogenase"/>
    <property type="match status" value="1"/>
</dbReference>
<dbReference type="Pfam" id="PF08513">
    <property type="entry name" value="LisH"/>
    <property type="match status" value="1"/>
</dbReference>
<dbReference type="PROSITE" id="PS50294">
    <property type="entry name" value="WD_REPEATS_REGION"/>
    <property type="match status" value="6"/>
</dbReference>
<dbReference type="InterPro" id="IPR020472">
    <property type="entry name" value="WD40_PAC1"/>
</dbReference>
<reference evidence="9 10" key="1">
    <citation type="submission" date="2016-08" db="EMBL/GenBank/DDBJ databases">
        <title>A Parts List for Fungal Cellulosomes Revealed by Comparative Genomics.</title>
        <authorList>
            <consortium name="DOE Joint Genome Institute"/>
            <person name="Haitjema C.H."/>
            <person name="Gilmore S.P."/>
            <person name="Henske J.K."/>
            <person name="Solomon K.V."/>
            <person name="De Groot R."/>
            <person name="Kuo A."/>
            <person name="Mondo S.J."/>
            <person name="Salamov A.A."/>
            <person name="Labutti K."/>
            <person name="Zhao Z."/>
            <person name="Chiniquy J."/>
            <person name="Barry K."/>
            <person name="Brewer H.M."/>
            <person name="Purvine S.O."/>
            <person name="Wright A.T."/>
            <person name="Boxma B."/>
            <person name="Van Alen T."/>
            <person name="Hackstein J.H."/>
            <person name="Baker S.E."/>
            <person name="Grigoriev I.V."/>
            <person name="O'Malley M.A."/>
        </authorList>
    </citation>
    <scope>NUCLEOTIDE SEQUENCE [LARGE SCALE GENOMIC DNA]</scope>
    <source>
        <strain evidence="9 10">G1</strain>
    </source>
</reference>
<keyword evidence="2 7" id="KW-0853">WD repeat</keyword>
<dbReference type="OrthoDB" id="1367865at2759"/>
<dbReference type="PROSITE" id="PS50082">
    <property type="entry name" value="WD_REPEATS_2"/>
    <property type="match status" value="6"/>
</dbReference>
<keyword evidence="5" id="KW-0804">Transcription</keyword>
<dbReference type="Pfam" id="PF00400">
    <property type="entry name" value="WD40"/>
    <property type="match status" value="6"/>
</dbReference>
<dbReference type="PROSITE" id="PS00678">
    <property type="entry name" value="WD_REPEATS_1"/>
    <property type="match status" value="1"/>
</dbReference>
<evidence type="ECO:0000313" key="10">
    <source>
        <dbReference type="Proteomes" id="UP000193920"/>
    </source>
</evidence>
<dbReference type="PROSITE" id="PS50896">
    <property type="entry name" value="LISH"/>
    <property type="match status" value="1"/>
</dbReference>
<dbReference type="EMBL" id="MCOG01000506">
    <property type="protein sequence ID" value="ORY01368.1"/>
    <property type="molecule type" value="Genomic_DNA"/>
</dbReference>
<dbReference type="InterPro" id="IPR045183">
    <property type="entry name" value="Ebi-like"/>
</dbReference>
<feature type="repeat" description="WD" evidence="7">
    <location>
        <begin position="397"/>
        <end position="441"/>
    </location>
</feature>
<keyword evidence="6" id="KW-0539">Nucleus</keyword>
<evidence type="ECO:0000256" key="3">
    <source>
        <dbReference type="ARBA" id="ARBA00022737"/>
    </source>
</evidence>
<comment type="caution">
    <text evidence="9">The sequence shown here is derived from an EMBL/GenBank/DDBJ whole genome shotgun (WGS) entry which is preliminary data.</text>
</comment>
<dbReference type="InterPro" id="IPR006594">
    <property type="entry name" value="LisH"/>
</dbReference>
<dbReference type="FunFam" id="1.20.960.30:FF:000001">
    <property type="entry name" value="F-box-like/WD repeat-containing protein TBL1XR1"/>
    <property type="match status" value="1"/>
</dbReference>
<evidence type="ECO:0000256" key="8">
    <source>
        <dbReference type="SAM" id="MobiDB-lite"/>
    </source>
</evidence>
<dbReference type="InterPro" id="IPR036322">
    <property type="entry name" value="WD40_repeat_dom_sf"/>
</dbReference>
<sequence>MSNCTVTSDEINYLVYRYLIESGFLHTSYMFQHETHILQNSNIKTEEVKPGALIHYLQKGLLYTEVEYHASENGAERHCVVPFSLISKHHCKTEEELEDEEENESDYSNNTAVNSRQSNNKRSRKEKKDKKSEKKIKRENEDSVKDSLNESEDIEVDIENSNNESELNLISQKDVIQLNGHEEGVFVCSWNPIEPLLATGSGDGTARIWTIPTKPDDPVKLPIVLEHEPEPNQEHKDITTLAWNKSGTLLATGTYDGKTRLWTKDGELLYTMRKHTAAIFSLKWNRKGNLFLTGSVDNTAIIWDSSTGEARQQYNLHKGPVLEVDWKDDITFATCSIDKQIYVCKLGSPEPIIQFSGHEDEINIIKWDPESELLASCSDDRTACVWSMKQTTPICIFREHEKEIYTIKWCTNSKKTKILATASFDSTIRLWDVLNNTCLHVLQNHLDAVYSVSFNPFGFYLASGSLDHRLNIWSVETGELIKTYVGENDIFEVSWNEKGDKVAVCFANNVVS</sequence>
<dbReference type="GO" id="GO:0034967">
    <property type="term" value="C:Set3 complex"/>
    <property type="evidence" value="ECO:0007669"/>
    <property type="project" value="TreeGrafter"/>
</dbReference>
<dbReference type="InterPro" id="IPR015943">
    <property type="entry name" value="WD40/YVTN_repeat-like_dom_sf"/>
</dbReference>
<dbReference type="AlphaFoldDB" id="A0A1Y1YTK4"/>
<feature type="compositionally biased region" description="Basic and acidic residues" evidence="8">
    <location>
        <begin position="129"/>
        <end position="148"/>
    </location>
</feature>
<feature type="repeat" description="WD" evidence="7">
    <location>
        <begin position="355"/>
        <end position="396"/>
    </location>
</feature>
<dbReference type="FunFam" id="2.130.10.10:FF:000218">
    <property type="entry name" value="WD40 repeat-containing protein HOS15"/>
    <property type="match status" value="1"/>
</dbReference>
<feature type="repeat" description="WD" evidence="7">
    <location>
        <begin position="442"/>
        <end position="483"/>
    </location>
</feature>
<comment type="subcellular location">
    <subcellularLocation>
        <location evidence="1">Nucleus</location>
    </subcellularLocation>
</comment>
<protein>
    <submittedName>
        <fullName evidence="9">WD40 repeat-like protein</fullName>
    </submittedName>
</protein>
<feature type="compositionally biased region" description="Acidic residues" evidence="8">
    <location>
        <begin position="96"/>
        <end position="105"/>
    </location>
</feature>
<organism evidence="9 10">
    <name type="scientific">Neocallimastix californiae</name>
    <dbReference type="NCBI Taxonomy" id="1754190"/>
    <lineage>
        <taxon>Eukaryota</taxon>
        <taxon>Fungi</taxon>
        <taxon>Fungi incertae sedis</taxon>
        <taxon>Chytridiomycota</taxon>
        <taxon>Chytridiomycota incertae sedis</taxon>
        <taxon>Neocallimastigomycetes</taxon>
        <taxon>Neocallimastigales</taxon>
        <taxon>Neocallimastigaceae</taxon>
        <taxon>Neocallimastix</taxon>
    </lineage>
</organism>
<keyword evidence="10" id="KW-1185">Reference proteome</keyword>
<dbReference type="PANTHER" id="PTHR22846:SF2">
    <property type="entry name" value="F-BOX-LIKE_WD REPEAT-CONTAINING PROTEIN EBI"/>
    <property type="match status" value="1"/>
</dbReference>
<dbReference type="InterPro" id="IPR001680">
    <property type="entry name" value="WD40_rpt"/>
</dbReference>
<feature type="repeat" description="WD" evidence="7">
    <location>
        <begin position="231"/>
        <end position="262"/>
    </location>
</feature>
<dbReference type="GO" id="GO:0003714">
    <property type="term" value="F:transcription corepressor activity"/>
    <property type="evidence" value="ECO:0007669"/>
    <property type="project" value="InterPro"/>
</dbReference>
<name>A0A1Y1YTK4_9FUNG</name>
<dbReference type="CDD" id="cd00200">
    <property type="entry name" value="WD40"/>
    <property type="match status" value="1"/>
</dbReference>